<accession>A0A517T2U0</accession>
<dbReference type="EMBL" id="CP036272">
    <property type="protein sequence ID" value="QDT62694.1"/>
    <property type="molecule type" value="Genomic_DNA"/>
</dbReference>
<reference evidence="1 2" key="1">
    <citation type="submission" date="2019-02" db="EMBL/GenBank/DDBJ databases">
        <title>Deep-cultivation of Planctomycetes and their phenomic and genomic characterization uncovers novel biology.</title>
        <authorList>
            <person name="Wiegand S."/>
            <person name="Jogler M."/>
            <person name="Boedeker C."/>
            <person name="Pinto D."/>
            <person name="Vollmers J."/>
            <person name="Rivas-Marin E."/>
            <person name="Kohn T."/>
            <person name="Peeters S.H."/>
            <person name="Heuer A."/>
            <person name="Rast P."/>
            <person name="Oberbeckmann S."/>
            <person name="Bunk B."/>
            <person name="Jeske O."/>
            <person name="Meyerdierks A."/>
            <person name="Storesund J.E."/>
            <person name="Kallscheuer N."/>
            <person name="Luecker S."/>
            <person name="Lage O.M."/>
            <person name="Pohl T."/>
            <person name="Merkel B.J."/>
            <person name="Hornburger P."/>
            <person name="Mueller R.-W."/>
            <person name="Bruemmer F."/>
            <person name="Labrenz M."/>
            <person name="Spormann A.M."/>
            <person name="Op den Camp H."/>
            <person name="Overmann J."/>
            <person name="Amann R."/>
            <person name="Jetten M.S.M."/>
            <person name="Mascher T."/>
            <person name="Medema M.H."/>
            <person name="Devos D.P."/>
            <person name="Kaster A.-K."/>
            <person name="Ovreas L."/>
            <person name="Rohde M."/>
            <person name="Galperin M.Y."/>
            <person name="Jogler C."/>
        </authorList>
    </citation>
    <scope>NUCLEOTIDE SEQUENCE [LARGE SCALE GENOMIC DNA]</scope>
    <source>
        <strain evidence="1 2">SV_7m_r</strain>
    </source>
</reference>
<gene>
    <name evidence="1" type="ORF">SV7mr_52440</name>
</gene>
<evidence type="ECO:0000313" key="2">
    <source>
        <dbReference type="Proteomes" id="UP000315003"/>
    </source>
</evidence>
<keyword evidence="2" id="KW-1185">Reference proteome</keyword>
<sequence>MHLPVYGRHFWNRYPWRWGWHRYPVNWYRWASVPLITSWCFRVNTQPVYYSYGDNIYYEGDNVYYENNVIASADEYAAQAQEIAAAVPDDVDTDDVEWLPLGIFSVMERDGDAEDATLFLQLAVNKDGIIAGTVQNTTTDDAFEVEGTVDKESQRAAWGPVGKPWPIMETGIYNLSENATDVLLHFEGGETQQWSLARLDEPENSSDEQ</sequence>
<organism evidence="1 2">
    <name type="scientific">Stieleria bergensis</name>
    <dbReference type="NCBI Taxonomy" id="2528025"/>
    <lineage>
        <taxon>Bacteria</taxon>
        <taxon>Pseudomonadati</taxon>
        <taxon>Planctomycetota</taxon>
        <taxon>Planctomycetia</taxon>
        <taxon>Pirellulales</taxon>
        <taxon>Pirellulaceae</taxon>
        <taxon>Stieleria</taxon>
    </lineage>
</organism>
<dbReference type="AlphaFoldDB" id="A0A517T2U0"/>
<name>A0A517T2U0_9BACT</name>
<evidence type="ECO:0000313" key="1">
    <source>
        <dbReference type="EMBL" id="QDT62694.1"/>
    </source>
</evidence>
<protein>
    <submittedName>
        <fullName evidence="1">Uncharacterized protein</fullName>
    </submittedName>
</protein>
<proteinExistence type="predicted"/>
<dbReference type="Proteomes" id="UP000315003">
    <property type="component" value="Chromosome"/>
</dbReference>